<evidence type="ECO:0000256" key="9">
    <source>
        <dbReference type="HAMAP-Rule" id="MF_00161"/>
    </source>
</evidence>
<accession>A0A1D8AYD7</accession>
<evidence type="ECO:0000256" key="4">
    <source>
        <dbReference type="ARBA" id="ARBA00022692"/>
    </source>
</evidence>
<dbReference type="Proteomes" id="UP000095228">
    <property type="component" value="Chromosome"/>
</dbReference>
<evidence type="ECO:0000313" key="12">
    <source>
        <dbReference type="Proteomes" id="UP000095228"/>
    </source>
</evidence>
<evidence type="ECO:0000256" key="8">
    <source>
        <dbReference type="ARBA" id="ARBA00023136"/>
    </source>
</evidence>
<keyword evidence="12" id="KW-1185">Reference proteome</keyword>
<evidence type="ECO:0000256" key="2">
    <source>
        <dbReference type="ARBA" id="ARBA00022475"/>
    </source>
</evidence>
<comment type="similarity">
    <text evidence="1 9 10">Belongs to the peptidase A8 family.</text>
</comment>
<feature type="transmembrane region" description="Helical" evidence="9">
    <location>
        <begin position="48"/>
        <end position="74"/>
    </location>
</feature>
<feature type="active site" evidence="9">
    <location>
        <position position="129"/>
    </location>
</feature>
<dbReference type="GO" id="GO:0005886">
    <property type="term" value="C:plasma membrane"/>
    <property type="evidence" value="ECO:0007669"/>
    <property type="project" value="UniProtKB-SubCell"/>
</dbReference>
<evidence type="ECO:0000256" key="5">
    <source>
        <dbReference type="ARBA" id="ARBA00022750"/>
    </source>
</evidence>
<dbReference type="GO" id="GO:0004190">
    <property type="term" value="F:aspartic-type endopeptidase activity"/>
    <property type="evidence" value="ECO:0007669"/>
    <property type="project" value="UniProtKB-UniRule"/>
</dbReference>
<organism evidence="11 12">
    <name type="scientific">Lacunisphaera limnophila</name>
    <dbReference type="NCBI Taxonomy" id="1838286"/>
    <lineage>
        <taxon>Bacteria</taxon>
        <taxon>Pseudomonadati</taxon>
        <taxon>Verrucomicrobiota</taxon>
        <taxon>Opitutia</taxon>
        <taxon>Opitutales</taxon>
        <taxon>Opitutaceae</taxon>
        <taxon>Lacunisphaera</taxon>
    </lineage>
</organism>
<dbReference type="OrthoDB" id="9810259at2"/>
<dbReference type="UniPathway" id="UPA00665"/>
<keyword evidence="3 9" id="KW-0645">Protease</keyword>
<evidence type="ECO:0000256" key="3">
    <source>
        <dbReference type="ARBA" id="ARBA00022670"/>
    </source>
</evidence>
<keyword evidence="2 9" id="KW-1003">Cell membrane</keyword>
<keyword evidence="5 9" id="KW-0064">Aspartyl protease</keyword>
<comment type="function">
    <text evidence="9">This protein specifically catalyzes the removal of signal peptides from prolipoproteins.</text>
</comment>
<keyword evidence="6 9" id="KW-0378">Hydrolase</keyword>
<dbReference type="InterPro" id="IPR001872">
    <property type="entry name" value="Peptidase_A8"/>
</dbReference>
<evidence type="ECO:0000256" key="10">
    <source>
        <dbReference type="RuleBase" id="RU004181"/>
    </source>
</evidence>
<dbReference type="GO" id="GO:0006508">
    <property type="term" value="P:proteolysis"/>
    <property type="evidence" value="ECO:0007669"/>
    <property type="project" value="UniProtKB-KW"/>
</dbReference>
<sequence>MGAIIFGLDQVTKIMIAERLPFGSYGRPAHIEVVPGFFNLVHVGNTGAAWSMFAGQSFALGLLALATLGAMFYWRRHLGLDQRSAQPAFGLLCGGILGNLVDRFLHGHVIDFLDFHFGGYTYPTFNVADSAICVGVFWYILWSLRQPAPTK</sequence>
<dbReference type="KEGG" id="obg:Verru16b_02965"/>
<keyword evidence="7 9" id="KW-1133">Transmembrane helix</keyword>
<comment type="caution">
    <text evidence="9">Lacks conserved residue(s) required for the propagation of feature annotation.</text>
</comment>
<dbReference type="STRING" id="1838286.Verru16b_02965"/>
<dbReference type="EC" id="3.4.23.36" evidence="9"/>
<evidence type="ECO:0000256" key="7">
    <source>
        <dbReference type="ARBA" id="ARBA00022989"/>
    </source>
</evidence>
<dbReference type="NCBIfam" id="TIGR00077">
    <property type="entry name" value="lspA"/>
    <property type="match status" value="1"/>
</dbReference>
<feature type="active site" evidence="9">
    <location>
        <position position="111"/>
    </location>
</feature>
<dbReference type="PATRIC" id="fig|1838286.3.peg.2976"/>
<protein>
    <recommendedName>
        <fullName evidence="9">Lipoprotein signal peptidase</fullName>
        <ecNumber evidence="9">3.4.23.36</ecNumber>
    </recommendedName>
    <alternativeName>
        <fullName evidence="9">Prolipoprotein signal peptidase</fullName>
    </alternativeName>
    <alternativeName>
        <fullName evidence="9">Signal peptidase II</fullName>
        <shortName evidence="9">SPase II</shortName>
    </alternativeName>
</protein>
<dbReference type="HAMAP" id="MF_00161">
    <property type="entry name" value="LspA"/>
    <property type="match status" value="1"/>
</dbReference>
<gene>
    <name evidence="9 11" type="primary">lspA</name>
    <name evidence="11" type="ORF">Verru16b_02965</name>
</gene>
<proteinExistence type="inferred from homology"/>
<comment type="subcellular location">
    <subcellularLocation>
        <location evidence="9">Cell membrane</location>
        <topology evidence="9">Multi-pass membrane protein</topology>
    </subcellularLocation>
</comment>
<feature type="transmembrane region" description="Helical" evidence="9">
    <location>
        <begin position="86"/>
        <end position="105"/>
    </location>
</feature>
<evidence type="ECO:0000313" key="11">
    <source>
        <dbReference type="EMBL" id="AOS45874.1"/>
    </source>
</evidence>
<keyword evidence="4 9" id="KW-0812">Transmembrane</keyword>
<feature type="transmembrane region" description="Helical" evidence="9">
    <location>
        <begin position="125"/>
        <end position="144"/>
    </location>
</feature>
<keyword evidence="11" id="KW-0449">Lipoprotein</keyword>
<dbReference type="Pfam" id="PF01252">
    <property type="entry name" value="Peptidase_A8"/>
    <property type="match status" value="1"/>
</dbReference>
<comment type="catalytic activity">
    <reaction evidence="9">
        <text>Release of signal peptides from bacterial membrane prolipoproteins. Hydrolyzes -Xaa-Yaa-Zaa-|-(S,diacylglyceryl)Cys-, in which Xaa is hydrophobic (preferably Leu), and Yaa (Ala or Ser) and Zaa (Gly or Ala) have small, neutral side chains.</text>
        <dbReference type="EC" id="3.4.23.36"/>
    </reaction>
</comment>
<dbReference type="AlphaFoldDB" id="A0A1D8AYD7"/>
<dbReference type="PANTHER" id="PTHR33695">
    <property type="entry name" value="LIPOPROTEIN SIGNAL PEPTIDASE"/>
    <property type="match status" value="1"/>
</dbReference>
<dbReference type="PRINTS" id="PR00781">
    <property type="entry name" value="LIPOSIGPTASE"/>
</dbReference>
<reference evidence="11 12" key="1">
    <citation type="submission" date="2016-06" db="EMBL/GenBank/DDBJ databases">
        <title>Three novel species with peptidoglycan cell walls form the new genus Lacunisphaera gen. nov. in the family Opitutaceae of the verrucomicrobial subdivision 4.</title>
        <authorList>
            <person name="Rast P."/>
            <person name="Gloeckner I."/>
            <person name="Jogler M."/>
            <person name="Boedeker C."/>
            <person name="Jeske O."/>
            <person name="Wiegand S."/>
            <person name="Reinhardt R."/>
            <person name="Schumann P."/>
            <person name="Rohde M."/>
            <person name="Spring S."/>
            <person name="Gloeckner F.O."/>
            <person name="Jogler C."/>
        </authorList>
    </citation>
    <scope>NUCLEOTIDE SEQUENCE [LARGE SCALE GENOMIC DNA]</scope>
    <source>
        <strain evidence="11 12">IG16b</strain>
    </source>
</reference>
<dbReference type="EMBL" id="CP016094">
    <property type="protein sequence ID" value="AOS45874.1"/>
    <property type="molecule type" value="Genomic_DNA"/>
</dbReference>
<evidence type="ECO:0000256" key="1">
    <source>
        <dbReference type="ARBA" id="ARBA00006139"/>
    </source>
</evidence>
<keyword evidence="8 9" id="KW-0472">Membrane</keyword>
<name>A0A1D8AYD7_9BACT</name>
<comment type="pathway">
    <text evidence="9">Protein modification; lipoprotein biosynthesis (signal peptide cleavage).</text>
</comment>
<evidence type="ECO:0000256" key="6">
    <source>
        <dbReference type="ARBA" id="ARBA00022801"/>
    </source>
</evidence>
<dbReference type="PANTHER" id="PTHR33695:SF1">
    <property type="entry name" value="LIPOPROTEIN SIGNAL PEPTIDASE"/>
    <property type="match status" value="1"/>
</dbReference>